<dbReference type="PANTHER" id="PTHR15407:SF32">
    <property type="entry name" value="PROTEIN (MNN4), PUTATIVE (AFU_ORTHOLOGUE AFUA_1G03790)-RELATED"/>
    <property type="match status" value="1"/>
</dbReference>
<proteinExistence type="predicted"/>
<evidence type="ECO:0000313" key="6">
    <source>
        <dbReference type="EMBL" id="KAH6609478.1"/>
    </source>
</evidence>
<dbReference type="OrthoDB" id="444255at2759"/>
<name>A0A9P8QVF8_9HYPO</name>
<protein>
    <submittedName>
        <fullName evidence="6">Mannosylphosphorylation</fullName>
    </submittedName>
</protein>
<keyword evidence="3" id="KW-1133">Transmembrane helix</keyword>
<dbReference type="Proteomes" id="UP000827724">
    <property type="component" value="Unassembled WGS sequence"/>
</dbReference>
<comment type="subcellular location">
    <subcellularLocation>
        <location evidence="1">Membrane</location>
        <topology evidence="1">Single-pass membrane protein</topology>
    </subcellularLocation>
</comment>
<organism evidence="6 7">
    <name type="scientific">Trichoderma cornu-damae</name>
    <dbReference type="NCBI Taxonomy" id="654480"/>
    <lineage>
        <taxon>Eukaryota</taxon>
        <taxon>Fungi</taxon>
        <taxon>Dikarya</taxon>
        <taxon>Ascomycota</taxon>
        <taxon>Pezizomycotina</taxon>
        <taxon>Sordariomycetes</taxon>
        <taxon>Hypocreomycetidae</taxon>
        <taxon>Hypocreales</taxon>
        <taxon>Hypocreaceae</taxon>
        <taxon>Trichoderma</taxon>
    </lineage>
</organism>
<comment type="caution">
    <text evidence="6">The sequence shown here is derived from an EMBL/GenBank/DDBJ whole genome shotgun (WGS) entry which is preliminary data.</text>
</comment>
<reference evidence="6" key="1">
    <citation type="submission" date="2021-08" db="EMBL/GenBank/DDBJ databases">
        <title>Chromosome-Level Trichoderma cornu-damae using Hi-C Data.</title>
        <authorList>
            <person name="Kim C.S."/>
        </authorList>
    </citation>
    <scope>NUCLEOTIDE SEQUENCE</scope>
    <source>
        <strain evidence="6">KA19-0412C</strain>
    </source>
</reference>
<keyword evidence="4" id="KW-0472">Membrane</keyword>
<dbReference type="Pfam" id="PF04991">
    <property type="entry name" value="LicD"/>
    <property type="match status" value="2"/>
</dbReference>
<dbReference type="EMBL" id="JAIWOZ010000002">
    <property type="protein sequence ID" value="KAH6609478.1"/>
    <property type="molecule type" value="Genomic_DNA"/>
</dbReference>
<evidence type="ECO:0000259" key="5">
    <source>
        <dbReference type="Pfam" id="PF04991"/>
    </source>
</evidence>
<sequence length="201" mass="23461">SGVRYDARFSGRLLDGPEQREAIKVLVQTYLATSRDLGLQTWLMHGTLLGWWWGKKIMPWDNDVRVQVTEADMYFLAAYHNMTMYYYKYGAMEQGRFFQLEVNPSFTHREHDDESSVADARWIDVQNGLYIDIVAARYALHHGEGEGILYDKHGHEYRDTYIFPLRETTFEGVPCKIPYRYEEMLAAEYGGDSLTKTEFNG</sequence>
<dbReference type="GO" id="GO:0016020">
    <property type="term" value="C:membrane"/>
    <property type="evidence" value="ECO:0007669"/>
    <property type="project" value="UniProtKB-SubCell"/>
</dbReference>
<evidence type="ECO:0000256" key="3">
    <source>
        <dbReference type="ARBA" id="ARBA00022989"/>
    </source>
</evidence>
<feature type="domain" description="LicD/FKTN/FKRP nucleotidyltransferase" evidence="5">
    <location>
        <begin position="146"/>
        <end position="190"/>
    </location>
</feature>
<evidence type="ECO:0000256" key="1">
    <source>
        <dbReference type="ARBA" id="ARBA00004167"/>
    </source>
</evidence>
<feature type="non-terminal residue" evidence="6">
    <location>
        <position position="201"/>
    </location>
</feature>
<keyword evidence="7" id="KW-1185">Reference proteome</keyword>
<evidence type="ECO:0000256" key="2">
    <source>
        <dbReference type="ARBA" id="ARBA00022692"/>
    </source>
</evidence>
<evidence type="ECO:0000256" key="4">
    <source>
        <dbReference type="ARBA" id="ARBA00023136"/>
    </source>
</evidence>
<dbReference type="InterPro" id="IPR007074">
    <property type="entry name" value="LicD/FKTN/FKRP_NTP_transf"/>
</dbReference>
<evidence type="ECO:0000313" key="7">
    <source>
        <dbReference type="Proteomes" id="UP000827724"/>
    </source>
</evidence>
<gene>
    <name evidence="6" type="ORF">Trco_002824</name>
</gene>
<keyword evidence="2" id="KW-0812">Transmembrane</keyword>
<accession>A0A9P8QVF8</accession>
<dbReference type="AlphaFoldDB" id="A0A9P8QVF8"/>
<dbReference type="GO" id="GO:0009100">
    <property type="term" value="P:glycoprotein metabolic process"/>
    <property type="evidence" value="ECO:0007669"/>
    <property type="project" value="UniProtKB-ARBA"/>
</dbReference>
<feature type="domain" description="LicD/FKTN/FKRP nucleotidyltransferase" evidence="5">
    <location>
        <begin position="36"/>
        <end position="137"/>
    </location>
</feature>
<dbReference type="InterPro" id="IPR009644">
    <property type="entry name" value="FKTN/MNN4/W02B3.4-1"/>
</dbReference>
<dbReference type="PANTHER" id="PTHR15407">
    <property type="entry name" value="FUKUTIN-RELATED"/>
    <property type="match status" value="1"/>
</dbReference>